<keyword evidence="3" id="KW-1185">Reference proteome</keyword>
<feature type="compositionally biased region" description="Basic and acidic residues" evidence="1">
    <location>
        <begin position="20"/>
        <end position="29"/>
    </location>
</feature>
<name>A0ABQ7NYN5_BRACM</name>
<evidence type="ECO:0000256" key="1">
    <source>
        <dbReference type="SAM" id="MobiDB-lite"/>
    </source>
</evidence>
<feature type="region of interest" description="Disordered" evidence="1">
    <location>
        <begin position="1"/>
        <end position="83"/>
    </location>
</feature>
<feature type="compositionally biased region" description="Basic and acidic residues" evidence="1">
    <location>
        <begin position="37"/>
        <end position="53"/>
    </location>
</feature>
<organism evidence="2 3">
    <name type="scientific">Brassica rapa subsp. trilocularis</name>
    <dbReference type="NCBI Taxonomy" id="1813537"/>
    <lineage>
        <taxon>Eukaryota</taxon>
        <taxon>Viridiplantae</taxon>
        <taxon>Streptophyta</taxon>
        <taxon>Embryophyta</taxon>
        <taxon>Tracheophyta</taxon>
        <taxon>Spermatophyta</taxon>
        <taxon>Magnoliopsida</taxon>
        <taxon>eudicotyledons</taxon>
        <taxon>Gunneridae</taxon>
        <taxon>Pentapetalae</taxon>
        <taxon>rosids</taxon>
        <taxon>malvids</taxon>
        <taxon>Brassicales</taxon>
        <taxon>Brassicaceae</taxon>
        <taxon>Brassiceae</taxon>
        <taxon>Brassica</taxon>
    </lineage>
</organism>
<evidence type="ECO:0000313" key="3">
    <source>
        <dbReference type="Proteomes" id="UP000823674"/>
    </source>
</evidence>
<accession>A0ABQ7NYN5</accession>
<dbReference type="Proteomes" id="UP000823674">
    <property type="component" value="Chromosome A01"/>
</dbReference>
<sequence length="83" mass="9136">MKEQPRFRKDSQSSGGAARTADRTNREDPGGEPPSTPKKDAGVKTDRPAKDKYVVGTKNRPDAPMPEKNLEQSDRTIEVVLSL</sequence>
<proteinExistence type="predicted"/>
<feature type="compositionally biased region" description="Basic and acidic residues" evidence="1">
    <location>
        <begin position="1"/>
        <end position="11"/>
    </location>
</feature>
<feature type="compositionally biased region" description="Basic and acidic residues" evidence="1">
    <location>
        <begin position="68"/>
        <end position="77"/>
    </location>
</feature>
<reference evidence="2 3" key="1">
    <citation type="submission" date="2021-03" db="EMBL/GenBank/DDBJ databases">
        <authorList>
            <person name="King G.J."/>
            <person name="Bancroft I."/>
            <person name="Baten A."/>
            <person name="Bloomfield J."/>
            <person name="Borpatragohain P."/>
            <person name="He Z."/>
            <person name="Irish N."/>
            <person name="Irwin J."/>
            <person name="Liu K."/>
            <person name="Mauleon R.P."/>
            <person name="Moore J."/>
            <person name="Morris R."/>
            <person name="Ostergaard L."/>
            <person name="Wang B."/>
            <person name="Wells R."/>
        </authorList>
    </citation>
    <scope>NUCLEOTIDE SEQUENCE [LARGE SCALE GENOMIC DNA]</scope>
    <source>
        <strain evidence="2">R-o-18</strain>
        <tissue evidence="2">Leaf</tissue>
    </source>
</reference>
<comment type="caution">
    <text evidence="2">The sequence shown here is derived from an EMBL/GenBank/DDBJ whole genome shotgun (WGS) entry which is preliminary data.</text>
</comment>
<evidence type="ECO:0000313" key="2">
    <source>
        <dbReference type="EMBL" id="KAG5415952.1"/>
    </source>
</evidence>
<dbReference type="EMBL" id="JADBGQ010000001">
    <property type="protein sequence ID" value="KAG5415952.1"/>
    <property type="molecule type" value="Genomic_DNA"/>
</dbReference>
<gene>
    <name evidence="2" type="primary">A01g510210.1_BraROA</name>
    <name evidence="2" type="ORF">IGI04_003519</name>
</gene>
<protein>
    <submittedName>
        <fullName evidence="2">Uncharacterized protein</fullName>
    </submittedName>
</protein>